<reference evidence="1 2" key="1">
    <citation type="submission" date="2022-01" db="EMBL/GenBank/DDBJ databases">
        <title>Paraglaciecola sp. G1-23.</title>
        <authorList>
            <person name="Jin M.S."/>
            <person name="Han D.M."/>
            <person name="Kim H.M."/>
            <person name="Jeon C.O."/>
        </authorList>
    </citation>
    <scope>NUCLEOTIDE SEQUENCE [LARGE SCALE GENOMIC DNA]</scope>
    <source>
        <strain evidence="1 2">G1-23</strain>
    </source>
</reference>
<organism evidence="1 2">
    <name type="scientific">Paraglaciecola algarum</name>
    <dbReference type="NCBI Taxonomy" id="3050085"/>
    <lineage>
        <taxon>Bacteria</taxon>
        <taxon>Pseudomonadati</taxon>
        <taxon>Pseudomonadota</taxon>
        <taxon>Gammaproteobacteria</taxon>
        <taxon>Alteromonadales</taxon>
        <taxon>Alteromonadaceae</taxon>
        <taxon>Paraglaciecola</taxon>
    </lineage>
</organism>
<accession>A0ABS9D4P8</accession>
<keyword evidence="2" id="KW-1185">Reference proteome</keyword>
<evidence type="ECO:0008006" key="3">
    <source>
        <dbReference type="Google" id="ProtNLM"/>
    </source>
</evidence>
<comment type="caution">
    <text evidence="1">The sequence shown here is derived from an EMBL/GenBank/DDBJ whole genome shotgun (WGS) entry which is preliminary data.</text>
</comment>
<dbReference type="RefSeq" id="WP_235310315.1">
    <property type="nucleotide sequence ID" value="NZ_JAKGAS010000001.1"/>
</dbReference>
<dbReference type="EMBL" id="JAKGAS010000001">
    <property type="protein sequence ID" value="MCF2946794.1"/>
    <property type="molecule type" value="Genomic_DNA"/>
</dbReference>
<dbReference type="Proteomes" id="UP001521137">
    <property type="component" value="Unassembled WGS sequence"/>
</dbReference>
<sequence>MKIKTRKATSLYGKLLEKAIEREEPWLQSQDLPNYLDFYVDRGQISGIRNNSSELIVGRRGTGKTHLLGSLKELVVSSNNEIAVFISIFECAQTPPALGSETTEFAANRISKEMFVSFLREFLYQFSDAADAFMVKKKGTLPKSEIKLLDVKLNDLFGKLLEAIEVGRKYSLGRTSRETIKELRLEKSNAVGDVSFKLSERGIKATLGVGLGAGRSGNIETKEEVEVENTFHIDLKDVRNITEDILSILRIDTLYILADEWMELEKATPSAIQPLFAQMLKITFFNSKHIAVKIASIWSQTTLYDRKDMGKSKGIQLGHDLIRGPDLDIDFIKDELEVHEFCKEMLFRRLKFVCPELQRLEDREGNIDDIFITELFDNTRNFNAFIAATHGIPRQLMHLFIKCAAKIKGDFTNHVIDYKLVSSISTMLYREQKRKAIDPASSAQKLLNTINNYMESNDRRTFLVESGGVSKSTALRKLVDEEHIHQIPSASTPRVIREKYKAFHIDFGNYADWVESKQEDISSLLSISILPIFGKSVLDNLNDYVIDISEYDEGIVDCRSCGFSFTDRNPVYLKFGSCPKCAEDIKAPVNAIE</sequence>
<evidence type="ECO:0000313" key="2">
    <source>
        <dbReference type="Proteomes" id="UP001521137"/>
    </source>
</evidence>
<name>A0ABS9D4P8_9ALTE</name>
<evidence type="ECO:0000313" key="1">
    <source>
        <dbReference type="EMBL" id="MCF2946794.1"/>
    </source>
</evidence>
<proteinExistence type="predicted"/>
<protein>
    <recommendedName>
        <fullName evidence="3">ATP-binding protein</fullName>
    </recommendedName>
</protein>
<gene>
    <name evidence="1" type="ORF">L0668_01645</name>
</gene>